<evidence type="ECO:0000313" key="7">
    <source>
        <dbReference type="EMBL" id="PLC54415.1"/>
    </source>
</evidence>
<dbReference type="Pfam" id="PF03899">
    <property type="entry name" value="ATP-synt_I"/>
    <property type="match status" value="1"/>
</dbReference>
<keyword evidence="5 6" id="KW-0472">Membrane</keyword>
<feature type="transmembrane region" description="Helical" evidence="6">
    <location>
        <begin position="28"/>
        <end position="50"/>
    </location>
</feature>
<feature type="transmembrane region" description="Helical" evidence="6">
    <location>
        <begin position="90"/>
        <end position="113"/>
    </location>
</feature>
<dbReference type="Proteomes" id="UP000234328">
    <property type="component" value="Unassembled WGS sequence"/>
</dbReference>
<comment type="subcellular location">
    <subcellularLocation>
        <location evidence="1">Cell membrane</location>
        <topology evidence="1">Multi-pass membrane protein</topology>
    </subcellularLocation>
</comment>
<dbReference type="InterPro" id="IPR005598">
    <property type="entry name" value="ATP_synth_I"/>
</dbReference>
<accession>A0A2N4UHH3</accession>
<feature type="transmembrane region" description="Helical" evidence="6">
    <location>
        <begin position="119"/>
        <end position="140"/>
    </location>
</feature>
<protein>
    <recommendedName>
        <fullName evidence="9">ATP synthase protein I</fullName>
    </recommendedName>
</protein>
<keyword evidence="8" id="KW-1185">Reference proteome</keyword>
<comment type="caution">
    <text evidence="7">The sequence shown here is derived from an EMBL/GenBank/DDBJ whole genome shotgun (WGS) entry which is preliminary data.</text>
</comment>
<sequence length="144" mass="15328">MFFGMETETPLVLTEHERAVINRRAGSGILRALVAQAAMAAVAVLVSWLVSGGMAAVSALVGAAAYFVPNALFALRLLLGIFGPVKSNPLTFFFGEALKLGSAVAVLVLVAWLGRDWVVWPALLFGLLCVLKGYVLLLAFRKLP</sequence>
<feature type="transmembrane region" description="Helical" evidence="6">
    <location>
        <begin position="56"/>
        <end position="78"/>
    </location>
</feature>
<evidence type="ECO:0000313" key="8">
    <source>
        <dbReference type="Proteomes" id="UP000234328"/>
    </source>
</evidence>
<dbReference type="GO" id="GO:0005886">
    <property type="term" value="C:plasma membrane"/>
    <property type="evidence" value="ECO:0007669"/>
    <property type="project" value="UniProtKB-SubCell"/>
</dbReference>
<evidence type="ECO:0000256" key="2">
    <source>
        <dbReference type="ARBA" id="ARBA00022475"/>
    </source>
</evidence>
<evidence type="ECO:0000256" key="4">
    <source>
        <dbReference type="ARBA" id="ARBA00022989"/>
    </source>
</evidence>
<name>A0A2N4UHH3_9BURK</name>
<proteinExistence type="predicted"/>
<keyword evidence="3 6" id="KW-0812">Transmembrane</keyword>
<evidence type="ECO:0000256" key="1">
    <source>
        <dbReference type="ARBA" id="ARBA00004651"/>
    </source>
</evidence>
<reference evidence="7 8" key="1">
    <citation type="submission" date="2017-10" db="EMBL/GenBank/DDBJ databases">
        <title>Two draft genome sequences of Pusillimonas sp. strains isolated from a nitrate- and radionuclide-contaminated groundwater in Russia.</title>
        <authorList>
            <person name="Grouzdev D.S."/>
            <person name="Tourova T.P."/>
            <person name="Goeva M.A."/>
            <person name="Babich T.L."/>
            <person name="Sokolova D.S."/>
            <person name="Abdullin R."/>
            <person name="Poltaraus A.B."/>
            <person name="Toshchakov S.V."/>
            <person name="Nazina T.N."/>
        </authorList>
    </citation>
    <scope>NUCLEOTIDE SEQUENCE [LARGE SCALE GENOMIC DNA]</scope>
    <source>
        <strain evidence="7 8">JR1/69-2-13</strain>
    </source>
</reference>
<dbReference type="EMBL" id="PDNV01000004">
    <property type="protein sequence ID" value="PLC54415.1"/>
    <property type="molecule type" value="Genomic_DNA"/>
</dbReference>
<keyword evidence="2" id="KW-1003">Cell membrane</keyword>
<keyword evidence="4 6" id="KW-1133">Transmembrane helix</keyword>
<dbReference type="AlphaFoldDB" id="A0A2N4UHH3"/>
<dbReference type="OrthoDB" id="9181271at2"/>
<evidence type="ECO:0000256" key="5">
    <source>
        <dbReference type="ARBA" id="ARBA00023136"/>
    </source>
</evidence>
<evidence type="ECO:0000256" key="3">
    <source>
        <dbReference type="ARBA" id="ARBA00022692"/>
    </source>
</evidence>
<organism evidence="7 8">
    <name type="scientific">Pollutimonas nitritireducens</name>
    <dbReference type="NCBI Taxonomy" id="2045209"/>
    <lineage>
        <taxon>Bacteria</taxon>
        <taxon>Pseudomonadati</taxon>
        <taxon>Pseudomonadota</taxon>
        <taxon>Betaproteobacteria</taxon>
        <taxon>Burkholderiales</taxon>
        <taxon>Alcaligenaceae</taxon>
        <taxon>Pollutimonas</taxon>
    </lineage>
</organism>
<evidence type="ECO:0000256" key="6">
    <source>
        <dbReference type="SAM" id="Phobius"/>
    </source>
</evidence>
<evidence type="ECO:0008006" key="9">
    <source>
        <dbReference type="Google" id="ProtNLM"/>
    </source>
</evidence>
<gene>
    <name evidence="7" type="ORF">CR155_06420</name>
</gene>